<reference evidence="1 2" key="1">
    <citation type="submission" date="2013-10" db="EMBL/GenBank/DDBJ databases">
        <title>The Genome Sequence of Acinetobacter lwoffii NIPH 512.</title>
        <authorList>
            <consortium name="The Broad Institute Genomics Platform"/>
            <consortium name="The Broad Institute Genome Sequencing Center for Infectious Disease"/>
            <person name="Cerqueira G."/>
            <person name="Feldgarden M."/>
            <person name="Courvalin P."/>
            <person name="Grillot-Courvalin C."/>
            <person name="Clermont D."/>
            <person name="Rocha E."/>
            <person name="Yoon E.-J."/>
            <person name="Nemec A."/>
            <person name="Young S.K."/>
            <person name="Zeng Q."/>
            <person name="Gargeya S."/>
            <person name="Fitzgerald M."/>
            <person name="Abouelleil A."/>
            <person name="Alvarado L."/>
            <person name="Berlin A.M."/>
            <person name="Chapman S.B."/>
            <person name="Gainer-Dewar J."/>
            <person name="Goldberg J."/>
            <person name="Gnerre S."/>
            <person name="Griggs A."/>
            <person name="Gujja S."/>
            <person name="Hansen M."/>
            <person name="Howarth C."/>
            <person name="Imamovic A."/>
            <person name="Ireland A."/>
            <person name="Larimer J."/>
            <person name="McCowan C."/>
            <person name="Murphy C."/>
            <person name="Pearson M."/>
            <person name="Poon T.W."/>
            <person name="Priest M."/>
            <person name="Roberts A."/>
            <person name="Saif S."/>
            <person name="Shea T."/>
            <person name="Sykes S."/>
            <person name="Wortman J."/>
            <person name="Nusbaum C."/>
            <person name="Birren B."/>
        </authorList>
    </citation>
    <scope>NUCLEOTIDE SEQUENCE [LARGE SCALE GENOMIC DNA]</scope>
    <source>
        <strain evidence="1 2">NIPH 512</strain>
    </source>
</reference>
<evidence type="ECO:0000313" key="1">
    <source>
        <dbReference type="EMBL" id="ESJ96437.1"/>
    </source>
</evidence>
<comment type="caution">
    <text evidence="1">The sequence shown here is derived from an EMBL/GenBank/DDBJ whole genome shotgun (WGS) entry which is preliminary data.</text>
</comment>
<gene>
    <name evidence="1" type="ORF">P800_01261</name>
</gene>
<dbReference type="Proteomes" id="UP000018465">
    <property type="component" value="Unassembled WGS sequence"/>
</dbReference>
<evidence type="ECO:0000313" key="2">
    <source>
        <dbReference type="Proteomes" id="UP000018465"/>
    </source>
</evidence>
<name>A0ABN0Q0N6_ACILW</name>
<proteinExistence type="predicted"/>
<dbReference type="EMBL" id="AYHO01000002">
    <property type="protein sequence ID" value="ESJ96437.1"/>
    <property type="molecule type" value="Genomic_DNA"/>
</dbReference>
<sequence>MKANEFVKKFGWEYAKHILTDDAPLVMDLNYTNLKRLVESHELVVQYGGLEDARSHLESIRFNIATKTWFGQALLNWSMYADKLEKAIADVESCLKVDKKLEGL</sequence>
<keyword evidence="2" id="KW-1185">Reference proteome</keyword>
<protein>
    <submittedName>
        <fullName evidence="1">Uncharacterized protein</fullName>
    </submittedName>
</protein>
<dbReference type="RefSeq" id="WP_004645365.1">
    <property type="nucleotide sequence ID" value="NZ_KI530561.1"/>
</dbReference>
<organism evidence="1 2">
    <name type="scientific">Acinetobacter lwoffii NCTC 5866 = CIP 64.10 = NIPH 512</name>
    <dbReference type="NCBI Taxonomy" id="981327"/>
    <lineage>
        <taxon>Bacteria</taxon>
        <taxon>Pseudomonadati</taxon>
        <taxon>Pseudomonadota</taxon>
        <taxon>Gammaproteobacteria</taxon>
        <taxon>Moraxellales</taxon>
        <taxon>Moraxellaceae</taxon>
        <taxon>Acinetobacter</taxon>
    </lineage>
</organism>
<accession>A0ABN0Q0N6</accession>